<accession>A0ABS7EHT3</accession>
<dbReference type="PROSITE" id="PS51257">
    <property type="entry name" value="PROKAR_LIPOPROTEIN"/>
    <property type="match status" value="1"/>
</dbReference>
<protein>
    <submittedName>
        <fullName evidence="2">Polysaccharide lyase 6 family protein</fullName>
    </submittedName>
</protein>
<dbReference type="InterPro" id="IPR006626">
    <property type="entry name" value="PbH1"/>
</dbReference>
<feature type="signal peptide" evidence="1">
    <location>
        <begin position="1"/>
        <end position="28"/>
    </location>
</feature>
<dbReference type="Pfam" id="PF14592">
    <property type="entry name" value="Chondroitinas_B"/>
    <property type="match status" value="1"/>
</dbReference>
<keyword evidence="1" id="KW-0732">Signal</keyword>
<evidence type="ECO:0000313" key="3">
    <source>
        <dbReference type="Proteomes" id="UP001166251"/>
    </source>
</evidence>
<reference evidence="2" key="1">
    <citation type="submission" date="2021-07" db="EMBL/GenBank/DDBJ databases">
        <title>Neiella marina sp. nov., isolated from the intestinal content of sea cucumber Apostichopus japonicus.</title>
        <authorList>
            <person name="Bai X."/>
        </authorList>
    </citation>
    <scope>NUCLEOTIDE SEQUENCE</scope>
    <source>
        <strain evidence="2">126</strain>
    </source>
</reference>
<dbReference type="InterPro" id="IPR012334">
    <property type="entry name" value="Pectin_lyas_fold"/>
</dbReference>
<keyword evidence="3" id="KW-1185">Reference proteome</keyword>
<dbReference type="CDD" id="cd14251">
    <property type="entry name" value="PL-6"/>
    <property type="match status" value="1"/>
</dbReference>
<dbReference type="InterPro" id="IPR039513">
    <property type="entry name" value="PL-6"/>
</dbReference>
<sequence length="747" mass="81833">MIKRTIRHLMTLAVMAALISCAHTSNNAKVVNNIEEFNQAVTNLKPGDKIVMANGVWSDVELRFSGVGTKEQPIVLTAETAGKVIISGRSNLAFSGEFIEISDLVFKNGHTPTGEVISFRTSIEDLANNSRVTNVVIDDFSNPLRKLADLWVAMYGKNNRFDHNTLVNKRNRGVTMAVRMNTEASRNNNHVIEYNYFGPRQVLGSNGGETLRIGTSHFARDVSATLVQYNYLDRTNGEHEIISNKSGGNTFLNNVFFETQGTLTMRHGHYTTVENNYFLGNRKPNTGGIRIINENQTVKNNYMYGLTGHRFRGALVIMNGVPNSPPNRYDPVVDAIMNNNIVIDSDYIQLCAGADEERSQPPTGSQLQNNIILGKDNLDPFTLYDDVSGISFAGNYLNEEVSTPIKSGFTSTPYEVTVNEHGLRVPSQELLDKIGFGEVKLPVTKEEVGASYYPKTDALIAFQSGKTTTVKAGTDTLLDALANSSAGDVLVLENGGQYLLTKFAEIHHPVSIVAKDGDKPVILSQKPHFIVIENGGALELENLWFDGAESPDYKGNSVISTSGTSMNINYSLFVRNIKVTDLNVNGYFDFLKANASTFADTIEIVDSEMSNISGSILVLNKETDDLGVYSVENLTLRGNTFTNVKGEVATVYRGGFDESTFGPIVTVADNTFTNTGKGSTHRSGASLYFHGVQKLNISNSTWDKSAPLKLYLTNGDPITVIDNVVMKDTGKIEANNDGYKASKVVYQ</sequence>
<organism evidence="2 3">
    <name type="scientific">Neiella holothuriorum</name>
    <dbReference type="NCBI Taxonomy" id="2870530"/>
    <lineage>
        <taxon>Bacteria</taxon>
        <taxon>Pseudomonadati</taxon>
        <taxon>Pseudomonadota</taxon>
        <taxon>Gammaproteobacteria</taxon>
        <taxon>Alteromonadales</taxon>
        <taxon>Echinimonadaceae</taxon>
        <taxon>Neiella</taxon>
    </lineage>
</organism>
<evidence type="ECO:0000313" key="2">
    <source>
        <dbReference type="EMBL" id="MBW8191907.1"/>
    </source>
</evidence>
<proteinExistence type="predicted"/>
<dbReference type="GO" id="GO:0016829">
    <property type="term" value="F:lyase activity"/>
    <property type="evidence" value="ECO:0007669"/>
    <property type="project" value="UniProtKB-KW"/>
</dbReference>
<dbReference type="EMBL" id="JAHZSS010000016">
    <property type="protein sequence ID" value="MBW8191907.1"/>
    <property type="molecule type" value="Genomic_DNA"/>
</dbReference>
<evidence type="ECO:0000256" key="1">
    <source>
        <dbReference type="SAM" id="SignalP"/>
    </source>
</evidence>
<keyword evidence="2" id="KW-0456">Lyase</keyword>
<comment type="caution">
    <text evidence="2">The sequence shown here is derived from an EMBL/GenBank/DDBJ whole genome shotgun (WGS) entry which is preliminary data.</text>
</comment>
<dbReference type="Gene3D" id="2.160.20.10">
    <property type="entry name" value="Single-stranded right-handed beta-helix, Pectin lyase-like"/>
    <property type="match status" value="2"/>
</dbReference>
<feature type="chain" id="PRO_5045876236" evidence="1">
    <location>
        <begin position="29"/>
        <end position="747"/>
    </location>
</feature>
<name>A0ABS7EHT3_9GAMM</name>
<dbReference type="InterPro" id="IPR011050">
    <property type="entry name" value="Pectin_lyase_fold/virulence"/>
</dbReference>
<dbReference type="Proteomes" id="UP001166251">
    <property type="component" value="Unassembled WGS sequence"/>
</dbReference>
<gene>
    <name evidence="2" type="ORF">K0504_12745</name>
</gene>
<dbReference type="SMART" id="SM00710">
    <property type="entry name" value="PbH1"/>
    <property type="match status" value="6"/>
</dbReference>
<dbReference type="SUPFAM" id="SSF51126">
    <property type="entry name" value="Pectin lyase-like"/>
    <property type="match status" value="2"/>
</dbReference>